<comment type="cofactor">
    <cofactor evidence="1">
        <name>Zn(2+)</name>
        <dbReference type="ChEBI" id="CHEBI:29105"/>
    </cofactor>
</comment>
<dbReference type="InterPro" id="IPR042089">
    <property type="entry name" value="Peptidase_M13_dom_2"/>
</dbReference>
<accession>A0A2D2ATH1</accession>
<evidence type="ECO:0000256" key="5">
    <source>
        <dbReference type="ARBA" id="ARBA00022801"/>
    </source>
</evidence>
<dbReference type="EMBL" id="CP024201">
    <property type="protein sequence ID" value="ATQ41265.1"/>
    <property type="molecule type" value="Genomic_DNA"/>
</dbReference>
<comment type="similarity">
    <text evidence="2">Belongs to the peptidase M13 family.</text>
</comment>
<evidence type="ECO:0000313" key="11">
    <source>
        <dbReference type="EMBL" id="ATQ41265.1"/>
    </source>
</evidence>
<feature type="chain" id="PRO_5013709473" evidence="8">
    <location>
        <begin position="27"/>
        <end position="692"/>
    </location>
</feature>
<evidence type="ECO:0000256" key="8">
    <source>
        <dbReference type="SAM" id="SignalP"/>
    </source>
</evidence>
<dbReference type="SUPFAM" id="SSF55486">
    <property type="entry name" value="Metalloproteases ('zincins'), catalytic domain"/>
    <property type="match status" value="1"/>
</dbReference>
<reference evidence="11 12" key="1">
    <citation type="submission" date="2017-10" db="EMBL/GenBank/DDBJ databases">
        <title>Genome sequence of Caulobacter mirabilis FWC38.</title>
        <authorList>
            <person name="Fiebig A."/>
            <person name="Crosson S."/>
        </authorList>
    </citation>
    <scope>NUCLEOTIDE SEQUENCE [LARGE SCALE GENOMIC DNA]</scope>
    <source>
        <strain evidence="11 12">FWC 38</strain>
    </source>
</reference>
<dbReference type="Pfam" id="PF01431">
    <property type="entry name" value="Peptidase_M13"/>
    <property type="match status" value="1"/>
</dbReference>
<evidence type="ECO:0000313" key="12">
    <source>
        <dbReference type="Proteomes" id="UP000228945"/>
    </source>
</evidence>
<keyword evidence="6" id="KW-0862">Zinc</keyword>
<keyword evidence="8" id="KW-0732">Signal</keyword>
<keyword evidence="12" id="KW-1185">Reference proteome</keyword>
<evidence type="ECO:0000256" key="7">
    <source>
        <dbReference type="ARBA" id="ARBA00023049"/>
    </source>
</evidence>
<keyword evidence="7" id="KW-0482">Metalloprotease</keyword>
<evidence type="ECO:0000256" key="3">
    <source>
        <dbReference type="ARBA" id="ARBA00022670"/>
    </source>
</evidence>
<evidence type="ECO:0000259" key="9">
    <source>
        <dbReference type="Pfam" id="PF01431"/>
    </source>
</evidence>
<proteinExistence type="inferred from homology"/>
<gene>
    <name evidence="11" type="ORF">CSW64_01990</name>
</gene>
<name>A0A2D2ATH1_9CAUL</name>
<evidence type="ECO:0000259" key="10">
    <source>
        <dbReference type="Pfam" id="PF05649"/>
    </source>
</evidence>
<dbReference type="RefSeq" id="WP_099620522.1">
    <property type="nucleotide sequence ID" value="NZ_CP024201.1"/>
</dbReference>
<dbReference type="AlphaFoldDB" id="A0A2D2ATH1"/>
<dbReference type="InterPro" id="IPR000718">
    <property type="entry name" value="Peptidase_M13"/>
</dbReference>
<dbReference type="Gene3D" id="1.10.1380.10">
    <property type="entry name" value="Neutral endopeptidase , domain2"/>
    <property type="match status" value="1"/>
</dbReference>
<dbReference type="CDD" id="cd08662">
    <property type="entry name" value="M13"/>
    <property type="match status" value="1"/>
</dbReference>
<dbReference type="GO" id="GO:0016485">
    <property type="term" value="P:protein processing"/>
    <property type="evidence" value="ECO:0007669"/>
    <property type="project" value="TreeGrafter"/>
</dbReference>
<dbReference type="InterPro" id="IPR008753">
    <property type="entry name" value="Peptidase_M13_N"/>
</dbReference>
<dbReference type="GO" id="GO:0004222">
    <property type="term" value="F:metalloendopeptidase activity"/>
    <property type="evidence" value="ECO:0007669"/>
    <property type="project" value="InterPro"/>
</dbReference>
<dbReference type="PRINTS" id="PR00786">
    <property type="entry name" value="NEPRILYSIN"/>
</dbReference>
<keyword evidence="3" id="KW-0645">Protease</keyword>
<dbReference type="KEGG" id="cmb:CSW64_01990"/>
<dbReference type="Gene3D" id="3.40.390.10">
    <property type="entry name" value="Collagenase (Catalytic Domain)"/>
    <property type="match status" value="1"/>
</dbReference>
<dbReference type="GO" id="GO:0005886">
    <property type="term" value="C:plasma membrane"/>
    <property type="evidence" value="ECO:0007669"/>
    <property type="project" value="TreeGrafter"/>
</dbReference>
<feature type="signal peptide" evidence="8">
    <location>
        <begin position="1"/>
        <end position="26"/>
    </location>
</feature>
<sequence>MKRVLLSAAAALALTAAAGVFTFAHAAEAAATTTAAATDATKAARMGVWGFDLSGMDRAAKPGDDFVRFSTGKYLDQLTIPSDRASWGSFNALAELSNNRTKAIIETAAASAKPTGEAQQIGGLYKSFMDEAAVEKLDAKPLAGDLAAIKAAGTREAIAQLMGASQGRFGGAFFGSYIWQDAKAPTQYAVYTSQGGLGLPDRDYYLDAKFADKKTAYRAYVAKMLTMAGWANPEKAADSILALETEIAQASWTKVEQRDADKTYNPKSFAELETLAPGFPWQAWRKGASLTGTDRIIVGEPSAFTKIAAIYAKTPIETLQAWQAFHTVDQAAPYLSKRFVDANFDFQGKTMSGQPEQRARWKRGTGLVGNSLGEAVGKLYVTAYFPAESKAKMEKLVGDLLVAMKGRIEKLDWMSVETKARAQKKLSTFTVKIGYPDKWRDYSALKINPADLYGNVERVNAFNWAYEVNKLGKPVDRGEWGMFPQTVNAYYNPTMNEIVFPAAILQPPFFDPDADPAINYGGIGAVIGHEISHGFDDQGRKYDADGSLTDWWQPQDATKFEAQTKRLGAQYSAFEPLPGLHVNGDLTMGENIGDLGGILIALDAYHLSLGGKPAPVIDGLTGDQRFFLGFAQIWRSKYRDDAIKQQVVSDPHSPTYFRTYGTVQNVDAWYDAWGVKPGDKMYVKPEDRVRIW</sequence>
<dbReference type="PANTHER" id="PTHR11733">
    <property type="entry name" value="ZINC METALLOPROTEASE FAMILY M13 NEPRILYSIN-RELATED"/>
    <property type="match status" value="1"/>
</dbReference>
<dbReference type="Proteomes" id="UP000228945">
    <property type="component" value="Chromosome"/>
</dbReference>
<dbReference type="Pfam" id="PF05649">
    <property type="entry name" value="Peptidase_M13_N"/>
    <property type="match status" value="1"/>
</dbReference>
<feature type="domain" description="Peptidase M13 N-terminal" evidence="10">
    <location>
        <begin position="62"/>
        <end position="436"/>
    </location>
</feature>
<dbReference type="InterPro" id="IPR024079">
    <property type="entry name" value="MetalloPept_cat_dom_sf"/>
</dbReference>
<organism evidence="11 12">
    <name type="scientific">Caulobacter mirabilis</name>
    <dbReference type="NCBI Taxonomy" id="69666"/>
    <lineage>
        <taxon>Bacteria</taxon>
        <taxon>Pseudomonadati</taxon>
        <taxon>Pseudomonadota</taxon>
        <taxon>Alphaproteobacteria</taxon>
        <taxon>Caulobacterales</taxon>
        <taxon>Caulobacteraceae</taxon>
        <taxon>Caulobacter</taxon>
    </lineage>
</organism>
<feature type="domain" description="Peptidase M13 C-terminal" evidence="9">
    <location>
        <begin position="488"/>
        <end position="689"/>
    </location>
</feature>
<dbReference type="OrthoDB" id="9775677at2"/>
<dbReference type="PROSITE" id="PS51885">
    <property type="entry name" value="NEPRILYSIN"/>
    <property type="match status" value="1"/>
</dbReference>
<evidence type="ECO:0000256" key="6">
    <source>
        <dbReference type="ARBA" id="ARBA00022833"/>
    </source>
</evidence>
<dbReference type="GO" id="GO:0046872">
    <property type="term" value="F:metal ion binding"/>
    <property type="evidence" value="ECO:0007669"/>
    <property type="project" value="UniProtKB-KW"/>
</dbReference>
<keyword evidence="5" id="KW-0378">Hydrolase</keyword>
<dbReference type="PANTHER" id="PTHR11733:SF167">
    <property type="entry name" value="FI17812P1-RELATED"/>
    <property type="match status" value="1"/>
</dbReference>
<evidence type="ECO:0000256" key="4">
    <source>
        <dbReference type="ARBA" id="ARBA00022723"/>
    </source>
</evidence>
<keyword evidence="4" id="KW-0479">Metal-binding</keyword>
<evidence type="ECO:0000256" key="1">
    <source>
        <dbReference type="ARBA" id="ARBA00001947"/>
    </source>
</evidence>
<dbReference type="InterPro" id="IPR018497">
    <property type="entry name" value="Peptidase_M13_C"/>
</dbReference>
<protein>
    <submittedName>
        <fullName evidence="11">Peptidase M13</fullName>
    </submittedName>
</protein>
<evidence type="ECO:0000256" key="2">
    <source>
        <dbReference type="ARBA" id="ARBA00007357"/>
    </source>
</evidence>